<feature type="domain" description="Gamma-butyrobetaine hydroxylase-like N-terminal" evidence="8">
    <location>
        <begin position="41"/>
        <end position="117"/>
    </location>
</feature>
<evidence type="ECO:0000313" key="10">
    <source>
        <dbReference type="Proteomes" id="UP000305948"/>
    </source>
</evidence>
<dbReference type="InterPro" id="IPR050411">
    <property type="entry name" value="AlphaKG_dependent_hydroxylases"/>
</dbReference>
<dbReference type="GO" id="GO:0045329">
    <property type="term" value="P:carnitine biosynthetic process"/>
    <property type="evidence" value="ECO:0007669"/>
    <property type="project" value="TreeGrafter"/>
</dbReference>
<keyword evidence="4" id="KW-0223">Dioxygenase</keyword>
<dbReference type="InterPro" id="IPR010376">
    <property type="entry name" value="GBBH-like_N"/>
</dbReference>
<evidence type="ECO:0000256" key="3">
    <source>
        <dbReference type="ARBA" id="ARBA00022723"/>
    </source>
</evidence>
<dbReference type="OrthoDB" id="406634at2759"/>
<dbReference type="PANTHER" id="PTHR10696:SF25">
    <property type="entry name" value="OXIDOREDUCTASE AIM17-RELATED"/>
    <property type="match status" value="1"/>
</dbReference>
<evidence type="ECO:0000256" key="2">
    <source>
        <dbReference type="ARBA" id="ARBA00008654"/>
    </source>
</evidence>
<reference evidence="9 10" key="1">
    <citation type="journal article" date="2019" name="Nat. Ecol. Evol.">
        <title>Megaphylogeny resolves global patterns of mushroom evolution.</title>
        <authorList>
            <person name="Varga T."/>
            <person name="Krizsan K."/>
            <person name="Foldi C."/>
            <person name="Dima B."/>
            <person name="Sanchez-Garcia M."/>
            <person name="Sanchez-Ramirez S."/>
            <person name="Szollosi G.J."/>
            <person name="Szarkandi J.G."/>
            <person name="Papp V."/>
            <person name="Albert L."/>
            <person name="Andreopoulos W."/>
            <person name="Angelini C."/>
            <person name="Antonin V."/>
            <person name="Barry K.W."/>
            <person name="Bougher N.L."/>
            <person name="Buchanan P."/>
            <person name="Buyck B."/>
            <person name="Bense V."/>
            <person name="Catcheside P."/>
            <person name="Chovatia M."/>
            <person name="Cooper J."/>
            <person name="Damon W."/>
            <person name="Desjardin D."/>
            <person name="Finy P."/>
            <person name="Geml J."/>
            <person name="Haridas S."/>
            <person name="Hughes K."/>
            <person name="Justo A."/>
            <person name="Karasinski D."/>
            <person name="Kautmanova I."/>
            <person name="Kiss B."/>
            <person name="Kocsube S."/>
            <person name="Kotiranta H."/>
            <person name="LaButti K.M."/>
            <person name="Lechner B.E."/>
            <person name="Liimatainen K."/>
            <person name="Lipzen A."/>
            <person name="Lukacs Z."/>
            <person name="Mihaltcheva S."/>
            <person name="Morgado L.N."/>
            <person name="Niskanen T."/>
            <person name="Noordeloos M.E."/>
            <person name="Ohm R.A."/>
            <person name="Ortiz-Santana B."/>
            <person name="Ovrebo C."/>
            <person name="Racz N."/>
            <person name="Riley R."/>
            <person name="Savchenko A."/>
            <person name="Shiryaev A."/>
            <person name="Soop K."/>
            <person name="Spirin V."/>
            <person name="Szebenyi C."/>
            <person name="Tomsovsky M."/>
            <person name="Tulloss R.E."/>
            <person name="Uehling J."/>
            <person name="Grigoriev I.V."/>
            <person name="Vagvolgyi C."/>
            <person name="Papp T."/>
            <person name="Martin F.M."/>
            <person name="Miettinen O."/>
            <person name="Hibbett D.S."/>
            <person name="Nagy L.G."/>
        </authorList>
    </citation>
    <scope>NUCLEOTIDE SEQUENCE [LARGE SCALE GENOMIC DNA]</scope>
    <source>
        <strain evidence="9 10">OMC1185</strain>
    </source>
</reference>
<accession>A0A5C3MZC0</accession>
<dbReference type="Proteomes" id="UP000305948">
    <property type="component" value="Unassembled WGS sequence"/>
</dbReference>
<dbReference type="Pfam" id="PF02668">
    <property type="entry name" value="TauD"/>
    <property type="match status" value="1"/>
</dbReference>
<proteinExistence type="inferred from homology"/>
<dbReference type="Pfam" id="PF06155">
    <property type="entry name" value="GBBH-like_N"/>
    <property type="match status" value="1"/>
</dbReference>
<evidence type="ECO:0000259" key="8">
    <source>
        <dbReference type="Pfam" id="PF06155"/>
    </source>
</evidence>
<keyword evidence="10" id="KW-1185">Reference proteome</keyword>
<evidence type="ECO:0000256" key="6">
    <source>
        <dbReference type="ARBA" id="ARBA00023004"/>
    </source>
</evidence>
<comment type="cofactor">
    <cofactor evidence="1">
        <name>Fe(2+)</name>
        <dbReference type="ChEBI" id="CHEBI:29033"/>
    </cofactor>
</comment>
<comment type="similarity">
    <text evidence="2">Belongs to the gamma-BBH/TMLD family.</text>
</comment>
<name>A0A5C3MZC0_9AGAM</name>
<evidence type="ECO:0000259" key="7">
    <source>
        <dbReference type="Pfam" id="PF02668"/>
    </source>
</evidence>
<dbReference type="InterPro" id="IPR003819">
    <property type="entry name" value="TauD/TfdA-like"/>
</dbReference>
<dbReference type="Gene3D" id="3.60.130.10">
    <property type="entry name" value="Clavaminate synthase-like"/>
    <property type="match status" value="1"/>
</dbReference>
<dbReference type="GO" id="GO:0005739">
    <property type="term" value="C:mitochondrion"/>
    <property type="evidence" value="ECO:0007669"/>
    <property type="project" value="TreeGrafter"/>
</dbReference>
<dbReference type="PANTHER" id="PTHR10696">
    <property type="entry name" value="GAMMA-BUTYROBETAINE HYDROXYLASE-RELATED"/>
    <property type="match status" value="1"/>
</dbReference>
<feature type="domain" description="TauD/TfdA-like" evidence="7">
    <location>
        <begin position="156"/>
        <end position="402"/>
    </location>
</feature>
<keyword evidence="3" id="KW-0479">Metal-binding</keyword>
<dbReference type="SUPFAM" id="SSF51197">
    <property type="entry name" value="Clavaminate synthase-like"/>
    <property type="match status" value="1"/>
</dbReference>
<evidence type="ECO:0000256" key="4">
    <source>
        <dbReference type="ARBA" id="ARBA00022964"/>
    </source>
</evidence>
<keyword evidence="5" id="KW-0560">Oxidoreductase</keyword>
<protein>
    <submittedName>
        <fullName evidence="9">Clavaminate synthase-like protein</fullName>
    </submittedName>
</protein>
<organism evidence="9 10">
    <name type="scientific">Heliocybe sulcata</name>
    <dbReference type="NCBI Taxonomy" id="5364"/>
    <lineage>
        <taxon>Eukaryota</taxon>
        <taxon>Fungi</taxon>
        <taxon>Dikarya</taxon>
        <taxon>Basidiomycota</taxon>
        <taxon>Agaricomycotina</taxon>
        <taxon>Agaricomycetes</taxon>
        <taxon>Gloeophyllales</taxon>
        <taxon>Gloeophyllaceae</taxon>
        <taxon>Heliocybe</taxon>
    </lineage>
</organism>
<dbReference type="CDD" id="cd00250">
    <property type="entry name" value="CAS_like"/>
    <property type="match status" value="1"/>
</dbReference>
<evidence type="ECO:0000256" key="5">
    <source>
        <dbReference type="ARBA" id="ARBA00023002"/>
    </source>
</evidence>
<dbReference type="AlphaFoldDB" id="A0A5C3MZC0"/>
<keyword evidence="6" id="KW-0408">Iron</keyword>
<dbReference type="GO" id="GO:0046872">
    <property type="term" value="F:metal ion binding"/>
    <property type="evidence" value="ECO:0007669"/>
    <property type="project" value="UniProtKB-KW"/>
</dbReference>
<evidence type="ECO:0000256" key="1">
    <source>
        <dbReference type="ARBA" id="ARBA00001954"/>
    </source>
</evidence>
<dbReference type="InterPro" id="IPR042098">
    <property type="entry name" value="TauD-like_sf"/>
</dbReference>
<dbReference type="EMBL" id="ML213513">
    <property type="protein sequence ID" value="TFK50674.1"/>
    <property type="molecule type" value="Genomic_DNA"/>
</dbReference>
<dbReference type="STRING" id="5364.A0A5C3MZC0"/>
<sequence length="423" mass="48119">MQATLRTLSRTSNLFCHGHGRLHPIDPSRRRLHTITIPALHDLRVPAVWLRDACQCPQCVHPSTKQKLHRTSDFVNVQPVGGPAGVEVDRVNGEVRVKWESEGKEGVHESVYQSEWLETFREERKAMEKHSGTDFERVPWSAHQMRESGTLFVPYDDLVHPEGVLTAIEQLLRYGLLFVSGVPHQDTSGKGIEDLAAKFGEIRETFYGRTWDVRSVKQSRNIAYTSLELGMHMDLLYFEHPPRLQILHCLRNRVKGGQSLFLDALHAANQLRTADPHAFDVLANTPVPFQYVNDGHHLRYSHPTIELAPTYSNSASESEIAYINYSPPFQAPLPLVTPPSFYTSLRAFTHLIDDPANTFEYTLAEGDAVIFDNRRVLHARRAFEAGEEGGEGETRRWLKGCYLEADAVLDRGRVWRERVGEVR</sequence>
<evidence type="ECO:0000313" key="9">
    <source>
        <dbReference type="EMBL" id="TFK50674.1"/>
    </source>
</evidence>
<dbReference type="GO" id="GO:0051213">
    <property type="term" value="F:dioxygenase activity"/>
    <property type="evidence" value="ECO:0007669"/>
    <property type="project" value="UniProtKB-KW"/>
</dbReference>
<gene>
    <name evidence="9" type="ORF">OE88DRAFT_1701470</name>
</gene>